<dbReference type="EMBL" id="BDSA01000003">
    <property type="protein sequence ID" value="GBE61359.1"/>
    <property type="molecule type" value="Genomic_DNA"/>
</dbReference>
<feature type="compositionally biased region" description="Basic and acidic residues" evidence="1">
    <location>
        <begin position="859"/>
        <end position="880"/>
    </location>
</feature>
<feature type="region of interest" description="Disordered" evidence="1">
    <location>
        <begin position="930"/>
        <end position="949"/>
    </location>
</feature>
<reference evidence="2 3" key="1">
    <citation type="journal article" date="2017" name="BMC Genomics">
        <title>Whole-genome assembly of Babesia ovata and comparative genomics between closely related pathogens.</title>
        <authorList>
            <person name="Yamagishi J."/>
            <person name="Asada M."/>
            <person name="Hakimi H."/>
            <person name="Tanaka T.Q."/>
            <person name="Sugimoto C."/>
            <person name="Kawazu S."/>
        </authorList>
    </citation>
    <scope>NUCLEOTIDE SEQUENCE [LARGE SCALE GENOMIC DNA]</scope>
    <source>
        <strain evidence="2 3">Miyake</strain>
    </source>
</reference>
<feature type="compositionally biased region" description="Low complexity" evidence="1">
    <location>
        <begin position="788"/>
        <end position="797"/>
    </location>
</feature>
<proteinExistence type="predicted"/>
<organism evidence="2 3">
    <name type="scientific">Babesia ovata</name>
    <dbReference type="NCBI Taxonomy" id="189622"/>
    <lineage>
        <taxon>Eukaryota</taxon>
        <taxon>Sar</taxon>
        <taxon>Alveolata</taxon>
        <taxon>Apicomplexa</taxon>
        <taxon>Aconoidasida</taxon>
        <taxon>Piroplasmida</taxon>
        <taxon>Babesiidae</taxon>
        <taxon>Babesia</taxon>
    </lineage>
</organism>
<feature type="region of interest" description="Disordered" evidence="1">
    <location>
        <begin position="666"/>
        <end position="729"/>
    </location>
</feature>
<protein>
    <submittedName>
        <fullName evidence="2">RNA pseudouridine synthase, putative</fullName>
    </submittedName>
</protein>
<name>A0A2H6KEH6_9APIC</name>
<dbReference type="OrthoDB" id="367035at2759"/>
<feature type="compositionally biased region" description="Polar residues" evidence="1">
    <location>
        <begin position="882"/>
        <end position="892"/>
    </location>
</feature>
<dbReference type="Proteomes" id="UP000236319">
    <property type="component" value="Unassembled WGS sequence"/>
</dbReference>
<feature type="region of interest" description="Disordered" evidence="1">
    <location>
        <begin position="1"/>
        <end position="448"/>
    </location>
</feature>
<accession>A0A2H6KEH6</accession>
<evidence type="ECO:0000256" key="1">
    <source>
        <dbReference type="SAM" id="MobiDB-lite"/>
    </source>
</evidence>
<comment type="caution">
    <text evidence="2">The sequence shown here is derived from an EMBL/GenBank/DDBJ whole genome shotgun (WGS) entry which is preliminary data.</text>
</comment>
<dbReference type="RefSeq" id="XP_028867602.1">
    <property type="nucleotide sequence ID" value="XM_029011769.1"/>
</dbReference>
<evidence type="ECO:0000313" key="2">
    <source>
        <dbReference type="EMBL" id="GBE61359.1"/>
    </source>
</evidence>
<feature type="compositionally biased region" description="Polar residues" evidence="1">
    <location>
        <begin position="119"/>
        <end position="130"/>
    </location>
</feature>
<feature type="compositionally biased region" description="Basic and acidic residues" evidence="1">
    <location>
        <begin position="685"/>
        <end position="694"/>
    </location>
</feature>
<dbReference type="VEuPathDB" id="PiroplasmaDB:BOVATA_028520"/>
<feature type="compositionally biased region" description="Basic and acidic residues" evidence="1">
    <location>
        <begin position="798"/>
        <end position="808"/>
    </location>
</feature>
<feature type="compositionally biased region" description="Basic and acidic residues" evidence="1">
    <location>
        <begin position="818"/>
        <end position="830"/>
    </location>
</feature>
<feature type="compositionally biased region" description="Basic and acidic residues" evidence="1">
    <location>
        <begin position="763"/>
        <end position="774"/>
    </location>
</feature>
<gene>
    <name evidence="2" type="ORF">BOVATA_028520</name>
</gene>
<feature type="compositionally biased region" description="Polar residues" evidence="1">
    <location>
        <begin position="181"/>
        <end position="200"/>
    </location>
</feature>
<feature type="compositionally biased region" description="Polar residues" evidence="1">
    <location>
        <begin position="34"/>
        <end position="44"/>
    </location>
</feature>
<feature type="compositionally biased region" description="Polar residues" evidence="1">
    <location>
        <begin position="326"/>
        <end position="336"/>
    </location>
</feature>
<feature type="compositionally biased region" description="Low complexity" evidence="1">
    <location>
        <begin position="849"/>
        <end position="858"/>
    </location>
</feature>
<feature type="compositionally biased region" description="Basic and acidic residues" evidence="1">
    <location>
        <begin position="307"/>
        <end position="325"/>
    </location>
</feature>
<feature type="region of interest" description="Disordered" evidence="1">
    <location>
        <begin position="763"/>
        <end position="919"/>
    </location>
</feature>
<evidence type="ECO:0000313" key="3">
    <source>
        <dbReference type="Proteomes" id="UP000236319"/>
    </source>
</evidence>
<feature type="compositionally biased region" description="Polar residues" evidence="1">
    <location>
        <begin position="699"/>
        <end position="711"/>
    </location>
</feature>
<keyword evidence="3" id="KW-1185">Reference proteome</keyword>
<feature type="compositionally biased region" description="Basic and acidic residues" evidence="1">
    <location>
        <begin position="895"/>
        <end position="906"/>
    </location>
</feature>
<dbReference type="GeneID" id="39875129"/>
<sequence>MFLRRSRRNLLPEFQRRPSSRLTGNHRTDKAADSQWTQIPSSVIGTPEFKKGSFGRLVDDPKPPRNYPKYDGNNHPGAKVKPYLPPPKGKHNSQGNPLTKHVDSKNPISQKQKDDSNKVGPSNVKSSSSFGDKHKSGSTPTQRNVDDRKPQSNQLGNHGGSRVAPSNVKSSSSFGDKHKSGSTPTQRNVGDGKPQSNQLGNHGGSRVAPSNVKSSSSFGDKHKSGSTPTQRNVGDGKVPTHVPNKKKVRFEEPSKPSVSSPNENSDFSSGPVLKGVDDRKPQAHQSINNGGNKVPRSILKRSPSSAIDKRETVPFRGPQLDEDKQTPTNKPSTTGENVAAASNGRPSPSDPKGKRIVGRFEVQPALDDTQLPTNTSKSCGKKVGAANGNPTPSSPKEKVITSPSTVQPAFDDTQPPTNRLNSEGGKRMGASNTKPLPSPSPTKVKPGFTSDSVPKHLDEGRFPVGKPCIPGNQITAPGTTLPAGYSKEMFDFEFIPMGNLHDKGDPYSSPHEERRFQIFDVRKLIEDDNIQNQNIKVGGKNAVTILNPSAPSPKGRDELQNIIPVIPLTDAHIPLRPDQEKPTGHYLLVPKVEDNTQNTNMVGNVRGSKVSDAATQTSPSLPKKDGKIIPIDVKSFIEDTKAATSTLGLYSGTTVSDAATQTPLSNSYGKGKINPSRIVPPVDVMKPETGKTGDDGQIAASNRNRSPSSPLDNAEVKRFPPQPLVDGAQPQANTAYKKIGSFEGLASKSPLSGEEREIDSFLIQKIDDDKKLCTEEPAYEDMVDASDVKPSPSSGVKPKSEPTPDDQKPQTQQPVNHGDTKSEPTPDDQKPQTQQPVNHGDTKADASDVKPSPSSGVKPKSEPTPDDRKPRQDKPSDGRKATQANKKPSMSLSKAEGKCEPSKDAESVEGGKASPLTPQELRHFVIRGVHRPVDENESPLPCSSCGKNE</sequence>
<feature type="compositionally biased region" description="Polar residues" evidence="1">
    <location>
        <begin position="256"/>
        <end position="268"/>
    </location>
</feature>
<dbReference type="AlphaFoldDB" id="A0A2H6KEH6"/>